<reference evidence="1 2" key="1">
    <citation type="submission" date="2017-02" db="EMBL/GenBank/DDBJ databases">
        <title>Draft genome sequence of Haemophilus paracuniculus CCUG 43573 type strain.</title>
        <authorList>
            <person name="Engstrom-Jakobsson H."/>
            <person name="Salva-Serra F."/>
            <person name="Thorell K."/>
            <person name="Gonzales-Siles L."/>
            <person name="Karlsson R."/>
            <person name="Boulund F."/>
            <person name="Engstrand L."/>
            <person name="Kristiansson E."/>
            <person name="Moore E."/>
        </authorList>
    </citation>
    <scope>NUCLEOTIDE SEQUENCE [LARGE SCALE GENOMIC DNA]</scope>
    <source>
        <strain evidence="1 2">CCUG 43573</strain>
    </source>
</reference>
<accession>A0A1T0AQS1</accession>
<dbReference type="AlphaFoldDB" id="A0A1T0AQS1"/>
<gene>
    <name evidence="1" type="ORF">B0187_08310</name>
</gene>
<evidence type="ECO:0000313" key="1">
    <source>
        <dbReference type="EMBL" id="OOR98439.1"/>
    </source>
</evidence>
<dbReference type="RefSeq" id="WP_078237400.1">
    <property type="nucleotide sequence ID" value="NZ_MUYA01000012.1"/>
</dbReference>
<organism evidence="1 2">
    <name type="scientific">Haemophilus paracuniculus</name>
    <dbReference type="NCBI Taxonomy" id="734"/>
    <lineage>
        <taxon>Bacteria</taxon>
        <taxon>Pseudomonadati</taxon>
        <taxon>Pseudomonadota</taxon>
        <taxon>Gammaproteobacteria</taxon>
        <taxon>Pasteurellales</taxon>
        <taxon>Pasteurellaceae</taxon>
        <taxon>Haemophilus</taxon>
    </lineage>
</organism>
<sequence>MRLSEERKQQILKSLKEDYVPFSDVFHEICADTVADMMMTGALSTEEGRNDKNKLNHLKHRYFNLVPENYTKAIPVIEDVLTLQEKYQTLRFG</sequence>
<dbReference type="Proteomes" id="UP000190867">
    <property type="component" value="Unassembled WGS sequence"/>
</dbReference>
<dbReference type="EMBL" id="MUYA01000012">
    <property type="protein sequence ID" value="OOR98439.1"/>
    <property type="molecule type" value="Genomic_DNA"/>
</dbReference>
<dbReference type="OrthoDB" id="5678935at2"/>
<keyword evidence="2" id="KW-1185">Reference proteome</keyword>
<evidence type="ECO:0000313" key="2">
    <source>
        <dbReference type="Proteomes" id="UP000190867"/>
    </source>
</evidence>
<name>A0A1T0AQS1_9PAST</name>
<dbReference type="STRING" id="734.B0187_08310"/>
<comment type="caution">
    <text evidence="1">The sequence shown here is derived from an EMBL/GenBank/DDBJ whole genome shotgun (WGS) entry which is preliminary data.</text>
</comment>
<protein>
    <submittedName>
        <fullName evidence="1">Uncharacterized protein</fullName>
    </submittedName>
</protein>
<proteinExistence type="predicted"/>